<gene>
    <name evidence="2" type="ORF">B6S12_08660</name>
</gene>
<organism evidence="2 3">
    <name type="scientific">Helicobacter valdiviensis</name>
    <dbReference type="NCBI Taxonomy" id="1458358"/>
    <lineage>
        <taxon>Bacteria</taxon>
        <taxon>Pseudomonadati</taxon>
        <taxon>Campylobacterota</taxon>
        <taxon>Epsilonproteobacteria</taxon>
        <taxon>Campylobacterales</taxon>
        <taxon>Helicobacteraceae</taxon>
        <taxon>Helicobacter</taxon>
    </lineage>
</organism>
<dbReference type="Gene3D" id="1.10.287.470">
    <property type="entry name" value="Helix hairpin bin"/>
    <property type="match status" value="1"/>
</dbReference>
<dbReference type="OrthoDB" id="5342664at2"/>
<dbReference type="RefSeq" id="WP_111230404.1">
    <property type="nucleotide sequence ID" value="NZ_NBIU01000030.1"/>
</dbReference>
<dbReference type="Gene3D" id="2.40.50.100">
    <property type="match status" value="1"/>
</dbReference>
<reference evidence="2 3" key="1">
    <citation type="submission" date="2017-03" db="EMBL/GenBank/DDBJ databases">
        <title>Genomic and clinical evidence uncovers the enterohepatic species Helicobacter valdiviensis as a potential human intestinal pathogen.</title>
        <authorList>
            <person name="Fresia P."/>
            <person name="Jara R."/>
            <person name="Sierra R."/>
            <person name="Ferres I."/>
            <person name="Greif G."/>
            <person name="Iraola G."/>
            <person name="Collado L."/>
        </authorList>
    </citation>
    <scope>NUCLEOTIDE SEQUENCE [LARGE SCALE GENOMIC DNA]</scope>
    <source>
        <strain evidence="2 3">WBE14</strain>
    </source>
</reference>
<keyword evidence="3" id="KW-1185">Reference proteome</keyword>
<protein>
    <submittedName>
        <fullName evidence="2">Transporter</fullName>
    </submittedName>
</protein>
<keyword evidence="1" id="KW-0732">Signal</keyword>
<dbReference type="AlphaFoldDB" id="A0A2W6MU88"/>
<feature type="signal peptide" evidence="1">
    <location>
        <begin position="1"/>
        <end position="15"/>
    </location>
</feature>
<evidence type="ECO:0000256" key="1">
    <source>
        <dbReference type="SAM" id="SignalP"/>
    </source>
</evidence>
<sequence length="245" mass="28036">MRFLLVFLMFLPLFAQESKEIYATFNIVALKSSTLSLASSGVVEEIFSDVGNIHKKGDKLLSLKNGDLLQNLKSAFASFNALSKKYEFSTQQFLRYEKSKEAIDLNTYEKIKAEKESLFYELKRAEANYKLQKELYDKTFLYAPYEGIVTYKYIEIGEGVGAISTKLFSYESLEKKALIEFDSKYFTQVKKGDKFYYKIEGKEGLKPLVISKIYPAIIGKKAIAEARFEEEIASGIFGDGFIREK</sequence>
<dbReference type="EMBL" id="NBIU01000030">
    <property type="protein sequence ID" value="PZT47531.1"/>
    <property type="molecule type" value="Genomic_DNA"/>
</dbReference>
<dbReference type="GO" id="GO:0015562">
    <property type="term" value="F:efflux transmembrane transporter activity"/>
    <property type="evidence" value="ECO:0007669"/>
    <property type="project" value="TreeGrafter"/>
</dbReference>
<comment type="caution">
    <text evidence="2">The sequence shown here is derived from an EMBL/GenBank/DDBJ whole genome shotgun (WGS) entry which is preliminary data.</text>
</comment>
<name>A0A2W6MU88_9HELI</name>
<evidence type="ECO:0000313" key="3">
    <source>
        <dbReference type="Proteomes" id="UP000249746"/>
    </source>
</evidence>
<dbReference type="SUPFAM" id="SSF111369">
    <property type="entry name" value="HlyD-like secretion proteins"/>
    <property type="match status" value="1"/>
</dbReference>
<dbReference type="Proteomes" id="UP000249746">
    <property type="component" value="Unassembled WGS sequence"/>
</dbReference>
<accession>A0A2W6MU88</accession>
<dbReference type="PANTHER" id="PTHR30469">
    <property type="entry name" value="MULTIDRUG RESISTANCE PROTEIN MDTA"/>
    <property type="match status" value="1"/>
</dbReference>
<proteinExistence type="predicted"/>
<dbReference type="GO" id="GO:1990281">
    <property type="term" value="C:efflux pump complex"/>
    <property type="evidence" value="ECO:0007669"/>
    <property type="project" value="TreeGrafter"/>
</dbReference>
<dbReference type="PANTHER" id="PTHR30469:SF15">
    <property type="entry name" value="HLYD FAMILY OF SECRETION PROTEINS"/>
    <property type="match status" value="1"/>
</dbReference>
<evidence type="ECO:0000313" key="2">
    <source>
        <dbReference type="EMBL" id="PZT47531.1"/>
    </source>
</evidence>
<feature type="chain" id="PRO_5015921908" evidence="1">
    <location>
        <begin position="16"/>
        <end position="245"/>
    </location>
</feature>